<evidence type="ECO:0000313" key="4">
    <source>
        <dbReference type="Proteomes" id="UP000272781"/>
    </source>
</evidence>
<keyword evidence="5" id="KW-1185">Reference proteome</keyword>
<organism evidence="3 4">
    <name type="scientific">Caminibacter pacificus</name>
    <dbReference type="NCBI Taxonomy" id="1424653"/>
    <lineage>
        <taxon>Bacteria</taxon>
        <taxon>Pseudomonadati</taxon>
        <taxon>Campylobacterota</taxon>
        <taxon>Epsilonproteobacteria</taxon>
        <taxon>Nautiliales</taxon>
        <taxon>Nautiliaceae</taxon>
        <taxon>Caminibacter</taxon>
    </lineage>
</organism>
<reference evidence="3 4" key="2">
    <citation type="submission" date="2018-11" db="EMBL/GenBank/DDBJ databases">
        <title>Genomic Encyclopedia of Type Strains, Phase IV (KMG-IV): sequencing the most valuable type-strain genomes for metagenomic binning, comparative biology and taxonomic classification.</title>
        <authorList>
            <person name="Goeker M."/>
        </authorList>
    </citation>
    <scope>NUCLEOTIDE SEQUENCE [LARGE SCALE GENOMIC DNA]</scope>
    <source>
        <strain evidence="3 4">DSM 27783</strain>
    </source>
</reference>
<dbReference type="EMBL" id="RJVK01000002">
    <property type="protein sequence ID" value="ROR40142.1"/>
    <property type="molecule type" value="Genomic_DNA"/>
</dbReference>
<evidence type="ECO:0000256" key="1">
    <source>
        <dbReference type="SAM" id="SignalP"/>
    </source>
</evidence>
<evidence type="ECO:0000313" key="3">
    <source>
        <dbReference type="EMBL" id="ROR40142.1"/>
    </source>
</evidence>
<dbReference type="RefSeq" id="WP_123352525.1">
    <property type="nucleotide sequence ID" value="NZ_CP027432.2"/>
</dbReference>
<keyword evidence="1" id="KW-0732">Signal</keyword>
<evidence type="ECO:0000313" key="5">
    <source>
        <dbReference type="Proteomes" id="UP000298805"/>
    </source>
</evidence>
<sequence>MRASFLIFYVLFSSTILHAEFAVKTEIKRDFVKKIDYKRAINASNKYALKGDIKNSLKYATIAYNISKTKESMYLLARIYNKCKRFEDLRLISSEILKKDKNDYLGLKYMTFSLINLKSKKALEFAKRGYKHYGKDFSKLLDKAYDLV</sequence>
<proteinExistence type="predicted"/>
<dbReference type="Proteomes" id="UP000272781">
    <property type="component" value="Unassembled WGS sequence"/>
</dbReference>
<name>A0AAJ4UY60_9BACT</name>
<evidence type="ECO:0008006" key="6">
    <source>
        <dbReference type="Google" id="ProtNLM"/>
    </source>
</evidence>
<accession>A0AAJ4UY60</accession>
<feature type="chain" id="PRO_5042583592" description="Tetratricopeptide repeat-containing protein" evidence="1">
    <location>
        <begin position="20"/>
        <end position="148"/>
    </location>
</feature>
<dbReference type="EMBL" id="CP027432">
    <property type="protein sequence ID" value="QCI27683.1"/>
    <property type="molecule type" value="Genomic_DNA"/>
</dbReference>
<evidence type="ECO:0000313" key="2">
    <source>
        <dbReference type="EMBL" id="QCI27683.1"/>
    </source>
</evidence>
<gene>
    <name evidence="2" type="ORF">C6V80_01490</name>
    <name evidence="3" type="ORF">EDC58_1129</name>
</gene>
<dbReference type="AlphaFoldDB" id="A0AAJ4UY60"/>
<reference evidence="5" key="1">
    <citation type="submission" date="2018-03" db="EMBL/GenBank/DDBJ databases">
        <title>A comparative analysis of the Nautiliaceae.</title>
        <authorList>
            <person name="Grosche A."/>
            <person name="Smedile F."/>
            <person name="Vetriani C."/>
        </authorList>
    </citation>
    <scope>NUCLEOTIDE SEQUENCE [LARGE SCALE GENOMIC DNA]</scope>
    <source>
        <strain evidence="5">TB6</strain>
    </source>
</reference>
<dbReference type="Proteomes" id="UP000298805">
    <property type="component" value="Chromosome"/>
</dbReference>
<protein>
    <recommendedName>
        <fullName evidence="6">Tetratricopeptide repeat-containing protein</fullName>
    </recommendedName>
</protein>
<reference evidence="2" key="3">
    <citation type="submission" date="2019-06" db="EMBL/GenBank/DDBJ databases">
        <title>A comparative analysis of the Nautiliaceae.</title>
        <authorList>
            <person name="Grosche A."/>
            <person name="Smedile F."/>
            <person name="Vetriani C."/>
        </authorList>
    </citation>
    <scope>NUCLEOTIDE SEQUENCE</scope>
    <source>
        <strain evidence="2">TB6</strain>
    </source>
</reference>
<feature type="signal peptide" evidence="1">
    <location>
        <begin position="1"/>
        <end position="19"/>
    </location>
</feature>